<evidence type="ECO:0000256" key="2">
    <source>
        <dbReference type="ARBA" id="ARBA00022448"/>
    </source>
</evidence>
<comment type="caution">
    <text evidence="9">The sequence shown here is derived from an EMBL/GenBank/DDBJ whole genome shotgun (WGS) entry which is preliminary data.</text>
</comment>
<evidence type="ECO:0000313" key="10">
    <source>
        <dbReference type="Proteomes" id="UP000275473"/>
    </source>
</evidence>
<dbReference type="OrthoDB" id="9793283at2"/>
<keyword evidence="3" id="KW-1003">Cell membrane</keyword>
<feature type="transmembrane region" description="Helical" evidence="7">
    <location>
        <begin position="235"/>
        <end position="253"/>
    </location>
</feature>
<dbReference type="GO" id="GO:0022857">
    <property type="term" value="F:transmembrane transporter activity"/>
    <property type="evidence" value="ECO:0007669"/>
    <property type="project" value="InterPro"/>
</dbReference>
<proteinExistence type="predicted"/>
<evidence type="ECO:0000256" key="3">
    <source>
        <dbReference type="ARBA" id="ARBA00022475"/>
    </source>
</evidence>
<dbReference type="PROSITE" id="PS50850">
    <property type="entry name" value="MFS"/>
    <property type="match status" value="1"/>
</dbReference>
<dbReference type="PANTHER" id="PTHR23517">
    <property type="entry name" value="RESISTANCE PROTEIN MDTM, PUTATIVE-RELATED-RELATED"/>
    <property type="match status" value="1"/>
</dbReference>
<feature type="transmembrane region" description="Helical" evidence="7">
    <location>
        <begin position="91"/>
        <end position="114"/>
    </location>
</feature>
<dbReference type="InterPro" id="IPR011701">
    <property type="entry name" value="MFS"/>
</dbReference>
<gene>
    <name evidence="9" type="ORF">EEX84_13855</name>
</gene>
<evidence type="ECO:0000256" key="6">
    <source>
        <dbReference type="ARBA" id="ARBA00023136"/>
    </source>
</evidence>
<feature type="transmembrane region" description="Helical" evidence="7">
    <location>
        <begin position="66"/>
        <end position="85"/>
    </location>
</feature>
<dbReference type="RefSeq" id="WP_123166244.1">
    <property type="nucleotide sequence ID" value="NZ_RIAX01000012.1"/>
</dbReference>
<sequence>MRFFIYLIIFFAFFDLFAQLPIMSPFAISLGATPFLTGLVVGMYSLSNTIGNLISGIYSDRKGPFAILIAGLFLTGGILFSYSLAEGPYSLLLIRFLHGIFAGLTIPAAFTYLANRTDHSRRGKGAAVSGAFVGMAAITGPAFSAIYTSRTSTSETMAIIGGILLLLGVAAFFILKRSVEKKDELPEPAVSVKQLLANRGLIQAFSGAFFLMFSQGVLAYMLPLKVEDLDFASEMSGLLLSTFGISAILVFLLPVNRIFDKSKPVYTLIAGFLLMGGSLFFLSAVTMAPLLYAAMCTYGVGFALLFPSINSLLIDSTTPYSRGRAYGYFYAFFSVGVVAGSSVTGALAVTANGGFVLSGTLLILTAAVNIFASKKQTCSTN</sequence>
<keyword evidence="10" id="KW-1185">Reference proteome</keyword>
<dbReference type="InterPro" id="IPR050171">
    <property type="entry name" value="MFS_Transporters"/>
</dbReference>
<dbReference type="Proteomes" id="UP000275473">
    <property type="component" value="Unassembled WGS sequence"/>
</dbReference>
<dbReference type="InterPro" id="IPR020846">
    <property type="entry name" value="MFS_dom"/>
</dbReference>
<feature type="transmembrane region" description="Helical" evidence="7">
    <location>
        <begin position="325"/>
        <end position="349"/>
    </location>
</feature>
<dbReference type="PANTHER" id="PTHR23517:SF3">
    <property type="entry name" value="INTEGRAL MEMBRANE TRANSPORT PROTEIN"/>
    <property type="match status" value="1"/>
</dbReference>
<reference evidence="9 10" key="1">
    <citation type="journal article" date="2018" name="Int. J. Syst. Evol. Microbiol.">
        <title>Planococcus salinus sp. nov., a moderately halophilic bacterium isolated from a saline-alkali soil.</title>
        <authorList>
            <person name="Gan L."/>
        </authorList>
    </citation>
    <scope>NUCLEOTIDE SEQUENCE [LARGE SCALE GENOMIC DNA]</scope>
    <source>
        <strain evidence="9 10">LCB217</strain>
    </source>
</reference>
<evidence type="ECO:0000259" key="8">
    <source>
        <dbReference type="PROSITE" id="PS50850"/>
    </source>
</evidence>
<feature type="transmembrane region" description="Helical" evidence="7">
    <location>
        <begin position="265"/>
        <end position="285"/>
    </location>
</feature>
<evidence type="ECO:0000256" key="5">
    <source>
        <dbReference type="ARBA" id="ARBA00022989"/>
    </source>
</evidence>
<comment type="subcellular location">
    <subcellularLocation>
        <location evidence="1">Cell membrane</location>
        <topology evidence="1">Multi-pass membrane protein</topology>
    </subcellularLocation>
</comment>
<evidence type="ECO:0000313" key="9">
    <source>
        <dbReference type="EMBL" id="RNF38544.1"/>
    </source>
</evidence>
<accession>A0A3M8P5Q4</accession>
<feature type="transmembrane region" description="Helical" evidence="7">
    <location>
        <begin position="201"/>
        <end position="223"/>
    </location>
</feature>
<keyword evidence="2" id="KW-0813">Transport</keyword>
<dbReference type="InterPro" id="IPR036259">
    <property type="entry name" value="MFS_trans_sf"/>
</dbReference>
<dbReference type="SUPFAM" id="SSF103473">
    <property type="entry name" value="MFS general substrate transporter"/>
    <property type="match status" value="1"/>
</dbReference>
<evidence type="ECO:0000256" key="7">
    <source>
        <dbReference type="SAM" id="Phobius"/>
    </source>
</evidence>
<name>A0A3M8P5Q4_9BACL</name>
<evidence type="ECO:0000256" key="4">
    <source>
        <dbReference type="ARBA" id="ARBA00022692"/>
    </source>
</evidence>
<feature type="transmembrane region" description="Helical" evidence="7">
    <location>
        <begin position="28"/>
        <end position="46"/>
    </location>
</feature>
<feature type="transmembrane region" description="Helical" evidence="7">
    <location>
        <begin position="355"/>
        <end position="372"/>
    </location>
</feature>
<dbReference type="EMBL" id="RIAX01000012">
    <property type="protein sequence ID" value="RNF38544.1"/>
    <property type="molecule type" value="Genomic_DNA"/>
</dbReference>
<organism evidence="9 10">
    <name type="scientific">Planococcus salinus</name>
    <dbReference type="NCBI Taxonomy" id="1848460"/>
    <lineage>
        <taxon>Bacteria</taxon>
        <taxon>Bacillati</taxon>
        <taxon>Bacillota</taxon>
        <taxon>Bacilli</taxon>
        <taxon>Bacillales</taxon>
        <taxon>Caryophanaceae</taxon>
        <taxon>Planococcus</taxon>
    </lineage>
</organism>
<dbReference type="AlphaFoldDB" id="A0A3M8P5Q4"/>
<evidence type="ECO:0000256" key="1">
    <source>
        <dbReference type="ARBA" id="ARBA00004651"/>
    </source>
</evidence>
<keyword evidence="6 7" id="KW-0472">Membrane</keyword>
<keyword evidence="4 7" id="KW-0812">Transmembrane</keyword>
<feature type="transmembrane region" description="Helical" evidence="7">
    <location>
        <begin position="126"/>
        <end position="146"/>
    </location>
</feature>
<protein>
    <submittedName>
        <fullName evidence="9">MFS transporter</fullName>
    </submittedName>
</protein>
<dbReference type="Gene3D" id="1.20.1250.20">
    <property type="entry name" value="MFS general substrate transporter like domains"/>
    <property type="match status" value="1"/>
</dbReference>
<feature type="domain" description="Major facilitator superfamily (MFS) profile" evidence="8">
    <location>
        <begin position="1"/>
        <end position="377"/>
    </location>
</feature>
<dbReference type="GO" id="GO:0005886">
    <property type="term" value="C:plasma membrane"/>
    <property type="evidence" value="ECO:0007669"/>
    <property type="project" value="UniProtKB-SubCell"/>
</dbReference>
<keyword evidence="5 7" id="KW-1133">Transmembrane helix</keyword>
<dbReference type="CDD" id="cd17325">
    <property type="entry name" value="MFS_MdtG_SLC18_like"/>
    <property type="match status" value="1"/>
</dbReference>
<feature type="transmembrane region" description="Helical" evidence="7">
    <location>
        <begin position="291"/>
        <end position="313"/>
    </location>
</feature>
<dbReference type="Pfam" id="PF07690">
    <property type="entry name" value="MFS_1"/>
    <property type="match status" value="1"/>
</dbReference>
<feature type="transmembrane region" description="Helical" evidence="7">
    <location>
        <begin position="158"/>
        <end position="175"/>
    </location>
</feature>